<dbReference type="CDD" id="cd07377">
    <property type="entry name" value="WHTH_GntR"/>
    <property type="match status" value="1"/>
</dbReference>
<keyword evidence="3" id="KW-0804">Transcription</keyword>
<feature type="domain" description="HTH gntR-type" evidence="4">
    <location>
        <begin position="12"/>
        <end position="80"/>
    </location>
</feature>
<dbReference type="GO" id="GO:0003677">
    <property type="term" value="F:DNA binding"/>
    <property type="evidence" value="ECO:0007669"/>
    <property type="project" value="UniProtKB-KW"/>
</dbReference>
<evidence type="ECO:0000256" key="2">
    <source>
        <dbReference type="ARBA" id="ARBA00023125"/>
    </source>
</evidence>
<dbReference type="AlphaFoldDB" id="A0A399SU88"/>
<dbReference type="EMBL" id="QWGR01000007">
    <property type="protein sequence ID" value="RIJ47530.1"/>
    <property type="molecule type" value="Genomic_DNA"/>
</dbReference>
<dbReference type="PROSITE" id="PS50949">
    <property type="entry name" value="HTH_GNTR"/>
    <property type="match status" value="1"/>
</dbReference>
<dbReference type="Proteomes" id="UP000265926">
    <property type="component" value="Unassembled WGS sequence"/>
</dbReference>
<dbReference type="SMART" id="SM00345">
    <property type="entry name" value="HTH_GNTR"/>
    <property type="match status" value="1"/>
</dbReference>
<dbReference type="PANTHER" id="PTHR38445">
    <property type="entry name" value="HTH-TYPE TRANSCRIPTIONAL REPRESSOR YTRA"/>
    <property type="match status" value="1"/>
</dbReference>
<name>A0A399SU88_9BACT</name>
<dbReference type="GO" id="GO:0003700">
    <property type="term" value="F:DNA-binding transcription factor activity"/>
    <property type="evidence" value="ECO:0007669"/>
    <property type="project" value="InterPro"/>
</dbReference>
<dbReference type="InterPro" id="IPR036388">
    <property type="entry name" value="WH-like_DNA-bd_sf"/>
</dbReference>
<dbReference type="RefSeq" id="WP_119438416.1">
    <property type="nucleotide sequence ID" value="NZ_QWGR01000007.1"/>
</dbReference>
<dbReference type="InterPro" id="IPR036390">
    <property type="entry name" value="WH_DNA-bd_sf"/>
</dbReference>
<reference evidence="5 6" key="1">
    <citation type="submission" date="2018-08" db="EMBL/GenBank/DDBJ databases">
        <title>Pallidiluteibacterium maritimus gen. nov., sp. nov., isolated from coastal sediment.</title>
        <authorList>
            <person name="Zhou L.Y."/>
        </authorList>
    </citation>
    <scope>NUCLEOTIDE SEQUENCE [LARGE SCALE GENOMIC DNA]</scope>
    <source>
        <strain evidence="5 6">XSD2</strain>
    </source>
</reference>
<proteinExistence type="predicted"/>
<keyword evidence="6" id="KW-1185">Reference proteome</keyword>
<keyword evidence="2" id="KW-0238">DNA-binding</keyword>
<organism evidence="5 6">
    <name type="scientific">Maribellus luteus</name>
    <dbReference type="NCBI Taxonomy" id="2305463"/>
    <lineage>
        <taxon>Bacteria</taxon>
        <taxon>Pseudomonadati</taxon>
        <taxon>Bacteroidota</taxon>
        <taxon>Bacteroidia</taxon>
        <taxon>Marinilabiliales</taxon>
        <taxon>Prolixibacteraceae</taxon>
        <taxon>Maribellus</taxon>
    </lineage>
</organism>
<dbReference type="SUPFAM" id="SSF46785">
    <property type="entry name" value="Winged helix' DNA-binding domain"/>
    <property type="match status" value="1"/>
</dbReference>
<dbReference type="OrthoDB" id="742238at2"/>
<gene>
    <name evidence="5" type="ORF">D1614_13120</name>
</gene>
<dbReference type="InterPro" id="IPR028082">
    <property type="entry name" value="Peripla_BP_I"/>
</dbReference>
<comment type="caution">
    <text evidence="5">The sequence shown here is derived from an EMBL/GenBank/DDBJ whole genome shotgun (WGS) entry which is preliminary data.</text>
</comment>
<evidence type="ECO:0000313" key="5">
    <source>
        <dbReference type="EMBL" id="RIJ47530.1"/>
    </source>
</evidence>
<protein>
    <submittedName>
        <fullName evidence="5">GntR family transcriptional regulator</fullName>
    </submittedName>
</protein>
<keyword evidence="1" id="KW-0805">Transcription regulation</keyword>
<evidence type="ECO:0000256" key="3">
    <source>
        <dbReference type="ARBA" id="ARBA00023163"/>
    </source>
</evidence>
<dbReference type="Gene3D" id="1.10.10.10">
    <property type="entry name" value="Winged helix-like DNA-binding domain superfamily/Winged helix DNA-binding domain"/>
    <property type="match status" value="1"/>
</dbReference>
<dbReference type="PANTHER" id="PTHR38445:SF10">
    <property type="entry name" value="GNTR-FAMILY TRANSCRIPTIONAL REGULATOR"/>
    <property type="match status" value="1"/>
</dbReference>
<sequence length="330" mass="37116">MKLQSTQIAAGQTKLQQLVHSITEAIAKGELKAGDPLPSVNQLSSESGFSRDTVFKAYNILKQRSIVESAPTKGYFVANESYRVFVLLDDFSAFKEQLYQALRQNLPESYSVDLLFHHYNRDVFAQLIESSLGRYSMYVVMNIDHQSMDPILHKIDANKLLLLDMGKPDNDKVNYLLQDFGESVVKCLEEGVGRLSKYKELVLIYSEKDTPHPVEVVPAIQSFCKKHSIQFSRVSRFNPSQLESGQAYFVIRDADLVEVIKSCRANQLELGKQVGIISYNDTPMKQIVGGGITVISTNFEEMGQEVATFVQHKHKVGKVLSTSLILRDSL</sequence>
<dbReference type="Gene3D" id="3.40.50.2300">
    <property type="match status" value="2"/>
</dbReference>
<evidence type="ECO:0000259" key="4">
    <source>
        <dbReference type="PROSITE" id="PS50949"/>
    </source>
</evidence>
<accession>A0A399SU88</accession>
<evidence type="ECO:0000313" key="6">
    <source>
        <dbReference type="Proteomes" id="UP000265926"/>
    </source>
</evidence>
<dbReference type="InterPro" id="IPR000524">
    <property type="entry name" value="Tscrpt_reg_HTH_GntR"/>
</dbReference>
<dbReference type="InterPro" id="IPR046335">
    <property type="entry name" value="LacI/GalR-like_sensor"/>
</dbReference>
<dbReference type="Pfam" id="PF13377">
    <property type="entry name" value="Peripla_BP_3"/>
    <property type="match status" value="1"/>
</dbReference>
<evidence type="ECO:0000256" key="1">
    <source>
        <dbReference type="ARBA" id="ARBA00023015"/>
    </source>
</evidence>
<dbReference type="SUPFAM" id="SSF53822">
    <property type="entry name" value="Periplasmic binding protein-like I"/>
    <property type="match status" value="1"/>
</dbReference>
<dbReference type="Pfam" id="PF00392">
    <property type="entry name" value="GntR"/>
    <property type="match status" value="1"/>
</dbReference>